<protein>
    <recommendedName>
        <fullName evidence="1">site-specific DNA-methyltransferase (adenine-specific)</fullName>
        <ecNumber evidence="1">2.1.1.72</ecNumber>
    </recommendedName>
</protein>
<dbReference type="GO" id="GO:0009007">
    <property type="term" value="F:site-specific DNA-methyltransferase (adenine-specific) activity"/>
    <property type="evidence" value="ECO:0007669"/>
    <property type="project" value="UniProtKB-EC"/>
</dbReference>
<dbReference type="InterPro" id="IPR046816">
    <property type="entry name" value="MmeI_Mtase"/>
</dbReference>
<evidence type="ECO:0000313" key="10">
    <source>
        <dbReference type="EMBL" id="CDH43689.1"/>
    </source>
</evidence>
<dbReference type="Pfam" id="PF20466">
    <property type="entry name" value="MmeI_TRD"/>
    <property type="match status" value="1"/>
</dbReference>
<feature type="domain" description="MmeI-like N-terminal" evidence="5">
    <location>
        <begin position="12"/>
        <end position="173"/>
    </location>
</feature>
<gene>
    <name evidence="10" type="ORF">BN874_130014</name>
</gene>
<feature type="domain" description="MmeI-like target recognition" evidence="7">
    <location>
        <begin position="617"/>
        <end position="819"/>
    </location>
</feature>
<dbReference type="InterPro" id="IPR046820">
    <property type="entry name" value="MmeI_TRD"/>
</dbReference>
<evidence type="ECO:0000259" key="9">
    <source>
        <dbReference type="Pfam" id="PF20473"/>
    </source>
</evidence>
<sequence length="917" mass="104936">MPLSWNEIKDRTLKFSKDWDKESSERSEAKTFWDEFFNIFGLSRRRVATFEVKVKKLDGRDGYIDLLWKGILLVEHKSRGKSLDRAYGQATDYFPGIKDRDLPRYILVSDFAHFRLYDLEEGAQHEFPLKELYQNVRLFGFIAGYQTTSYQEQDPVNIQAAERMGRLHDKLKEIGYEGHRLELYLVRLLFCLFAEDTSIFERRQFQDLIEQSTSEDGRDLAQWLENLFQVLNAPQDKRLKKLDEQLVAFPYVNGNLFAELLPIAAFDTGMRQLLLDCCALDWSRISPAIFGSLFQSVMDAKLRRNLGAHYTTEKNILKLIQPLFLDELHAEFERVKTNRKRLEEFHQRLAKLQFLDPACGCGNFLVIAYRELRLLELEVLRALDRGTASLDVAQFQILCDVDQFFGIEIEEFPAQIAQTALWLMDHQMNLRVSEEFGKYFVRLPLQKSATIVHGNALRTDWRPIVKPEALSYILGNPPFGGKQYQSDEQKADMAATFADVPSAGLLDFVTAWYRKAADYMVGNPAIKAAFVSTNSITQGEQVGVLWPDLFKRGVKIHFAHRTFQWSSEAQGKAAVHCVIIGFALHEAEEKRIFDYQTPQAEPHEVKARNINPYLVDAAQVVLANRRSSIAEAPPISFGSMPNDGGYLLLSSKEKAALLAQEPKAAQWIRKILGSEELINAKVRSCLWLADISPDELREMPVLLKKIEAVRRYRLASMRPNTRELAAIPTLFGEIRQPKNQYLAIPKTSSERRAYIPIAFLQPDIIANTELFTIEGAGFYHFGILSSAMHMAWVRSVCGRLESRYRYSAGIVYNNFPWPQTATEKQKQAIEDAVQMVLDARAQFPDASLADLYDPLTMPAALTKAHRKLDTTVDAAYAKRKFTGDSNRVAFLFELYQQITSPLESRKAPRRKRAKISA</sequence>
<feature type="domain" description="MmeI-like DNA-methyltransferase" evidence="9">
    <location>
        <begin position="333"/>
        <end position="594"/>
    </location>
</feature>
<keyword evidence="2 10" id="KW-0489">Methyltransferase</keyword>
<proteinExistence type="predicted"/>
<keyword evidence="11" id="KW-1185">Reference proteome</keyword>
<evidence type="ECO:0000259" key="8">
    <source>
        <dbReference type="Pfam" id="PF20467"/>
    </source>
</evidence>
<dbReference type="GO" id="GO:0032259">
    <property type="term" value="P:methylation"/>
    <property type="evidence" value="ECO:0007669"/>
    <property type="project" value="UniProtKB-KW"/>
</dbReference>
<keyword evidence="3" id="KW-0808">Transferase</keyword>
<dbReference type="Pfam" id="PF20465">
    <property type="entry name" value="MmeI_hel"/>
    <property type="match status" value="1"/>
</dbReference>
<dbReference type="EC" id="2.1.1.72" evidence="1"/>
<feature type="domain" description="MmeI-like C-terminal" evidence="8">
    <location>
        <begin position="822"/>
        <end position="902"/>
    </location>
</feature>
<dbReference type="InterPro" id="IPR046819">
    <property type="entry name" value="MmeI_hel"/>
</dbReference>
<evidence type="ECO:0000256" key="3">
    <source>
        <dbReference type="ARBA" id="ARBA00022679"/>
    </source>
</evidence>
<dbReference type="RefSeq" id="WP_034430760.1">
    <property type="nucleotide sequence ID" value="NZ_CBTK010000035.1"/>
</dbReference>
<evidence type="ECO:0000259" key="7">
    <source>
        <dbReference type="Pfam" id="PF20466"/>
    </source>
</evidence>
<dbReference type="PANTHER" id="PTHR33841:SF1">
    <property type="entry name" value="DNA METHYLTRANSFERASE A"/>
    <property type="match status" value="1"/>
</dbReference>
<dbReference type="PANTHER" id="PTHR33841">
    <property type="entry name" value="DNA METHYLTRANSFERASE YEEA-RELATED"/>
    <property type="match status" value="1"/>
</dbReference>
<accession>A0A7U7J2Y9</accession>
<evidence type="ECO:0000256" key="2">
    <source>
        <dbReference type="ARBA" id="ARBA00022603"/>
    </source>
</evidence>
<name>A0A7U7J2Y9_9GAMM</name>
<dbReference type="Gene3D" id="3.40.50.150">
    <property type="entry name" value="Vaccinia Virus protein VP39"/>
    <property type="match status" value="1"/>
</dbReference>
<dbReference type="InterPro" id="IPR050953">
    <property type="entry name" value="N4_N6_ade-DNA_methylase"/>
</dbReference>
<feature type="domain" description="MmeI-like helicase spacer" evidence="6">
    <location>
        <begin position="179"/>
        <end position="257"/>
    </location>
</feature>
<dbReference type="Proteomes" id="UP000019184">
    <property type="component" value="Unassembled WGS sequence"/>
</dbReference>
<dbReference type="EMBL" id="CBTK010000035">
    <property type="protein sequence ID" value="CDH43689.1"/>
    <property type="molecule type" value="Genomic_DNA"/>
</dbReference>
<evidence type="ECO:0000256" key="1">
    <source>
        <dbReference type="ARBA" id="ARBA00011900"/>
    </source>
</evidence>
<dbReference type="InterPro" id="IPR046817">
    <property type="entry name" value="MmeI_N"/>
</dbReference>
<evidence type="ECO:0000256" key="4">
    <source>
        <dbReference type="ARBA" id="ARBA00047942"/>
    </source>
</evidence>
<organism evidence="10 11">
    <name type="scientific">Candidatus Contendobacter odensis Run_B_J11</name>
    <dbReference type="NCBI Taxonomy" id="1400861"/>
    <lineage>
        <taxon>Bacteria</taxon>
        <taxon>Pseudomonadati</taxon>
        <taxon>Pseudomonadota</taxon>
        <taxon>Gammaproteobacteria</taxon>
        <taxon>Candidatus Competibacteraceae</taxon>
        <taxon>Candidatus Contendibacter</taxon>
    </lineage>
</organism>
<comment type="catalytic activity">
    <reaction evidence="4">
        <text>a 2'-deoxyadenosine in DNA + S-adenosyl-L-methionine = an N(6)-methyl-2'-deoxyadenosine in DNA + S-adenosyl-L-homocysteine + H(+)</text>
        <dbReference type="Rhea" id="RHEA:15197"/>
        <dbReference type="Rhea" id="RHEA-COMP:12418"/>
        <dbReference type="Rhea" id="RHEA-COMP:12419"/>
        <dbReference type="ChEBI" id="CHEBI:15378"/>
        <dbReference type="ChEBI" id="CHEBI:57856"/>
        <dbReference type="ChEBI" id="CHEBI:59789"/>
        <dbReference type="ChEBI" id="CHEBI:90615"/>
        <dbReference type="ChEBI" id="CHEBI:90616"/>
        <dbReference type="EC" id="2.1.1.72"/>
    </reaction>
</comment>
<dbReference type="GO" id="GO:0003676">
    <property type="term" value="F:nucleic acid binding"/>
    <property type="evidence" value="ECO:0007669"/>
    <property type="project" value="InterPro"/>
</dbReference>
<dbReference type="SUPFAM" id="SSF53335">
    <property type="entry name" value="S-adenosyl-L-methionine-dependent methyltransferases"/>
    <property type="match status" value="1"/>
</dbReference>
<dbReference type="Pfam" id="PF20464">
    <property type="entry name" value="MmeI_N"/>
    <property type="match status" value="1"/>
</dbReference>
<evidence type="ECO:0000313" key="11">
    <source>
        <dbReference type="Proteomes" id="UP000019184"/>
    </source>
</evidence>
<dbReference type="OrthoDB" id="9782445at2"/>
<dbReference type="Pfam" id="PF20473">
    <property type="entry name" value="MmeI_Mtase"/>
    <property type="match status" value="1"/>
</dbReference>
<dbReference type="Pfam" id="PF20467">
    <property type="entry name" value="MmeI_C"/>
    <property type="match status" value="1"/>
</dbReference>
<dbReference type="PROSITE" id="PS00092">
    <property type="entry name" value="N6_MTASE"/>
    <property type="match status" value="1"/>
</dbReference>
<evidence type="ECO:0000259" key="5">
    <source>
        <dbReference type="Pfam" id="PF20464"/>
    </source>
</evidence>
<dbReference type="AlphaFoldDB" id="A0A7U7J2Y9"/>
<dbReference type="InterPro" id="IPR029063">
    <property type="entry name" value="SAM-dependent_MTases_sf"/>
</dbReference>
<dbReference type="InterPro" id="IPR046818">
    <property type="entry name" value="MmeI_C"/>
</dbReference>
<reference evidence="10 11" key="1">
    <citation type="journal article" date="2014" name="ISME J.">
        <title>Candidatus Competibacter-lineage genomes retrieved from metagenomes reveal functional metabolic diversity.</title>
        <authorList>
            <person name="McIlroy S.J."/>
            <person name="Albertsen M."/>
            <person name="Andresen E.K."/>
            <person name="Saunders A.M."/>
            <person name="Kristiansen R."/>
            <person name="Stokholm-Bjerregaard M."/>
            <person name="Nielsen K.L."/>
            <person name="Nielsen P.H."/>
        </authorList>
    </citation>
    <scope>NUCLEOTIDE SEQUENCE [LARGE SCALE GENOMIC DNA]</scope>
    <source>
        <strain evidence="10 11">Run_B_J11</strain>
    </source>
</reference>
<comment type="caution">
    <text evidence="10">The sequence shown here is derived from an EMBL/GenBank/DDBJ whole genome shotgun (WGS) entry which is preliminary data.</text>
</comment>
<dbReference type="InterPro" id="IPR002052">
    <property type="entry name" value="DNA_methylase_N6_adenine_CS"/>
</dbReference>
<evidence type="ECO:0000259" key="6">
    <source>
        <dbReference type="Pfam" id="PF20465"/>
    </source>
</evidence>